<organism evidence="8 9">
    <name type="scientific">Staphylococcus hsinchuensis</name>
    <dbReference type="NCBI Taxonomy" id="3051183"/>
    <lineage>
        <taxon>Bacteria</taxon>
        <taxon>Bacillati</taxon>
        <taxon>Bacillota</taxon>
        <taxon>Bacilli</taxon>
        <taxon>Bacillales</taxon>
        <taxon>Staphylococcaceae</taxon>
        <taxon>Staphylococcus</taxon>
    </lineage>
</organism>
<accession>A0ABZ3EDN8</accession>
<dbReference type="NCBIfam" id="TIGR00177">
    <property type="entry name" value="molyb_syn"/>
    <property type="match status" value="1"/>
</dbReference>
<protein>
    <recommendedName>
        <fullName evidence="4 6">Molybdenum cofactor biosynthesis protein B</fullName>
    </recommendedName>
</protein>
<evidence type="ECO:0000313" key="9">
    <source>
        <dbReference type="Proteomes" id="UP001436297"/>
    </source>
</evidence>
<dbReference type="InterPro" id="IPR012245">
    <property type="entry name" value="MoaB"/>
</dbReference>
<gene>
    <name evidence="8" type="ORF">QQM35_00955</name>
</gene>
<evidence type="ECO:0000313" key="8">
    <source>
        <dbReference type="EMBL" id="XAF70718.1"/>
    </source>
</evidence>
<evidence type="ECO:0000259" key="7">
    <source>
        <dbReference type="SMART" id="SM00852"/>
    </source>
</evidence>
<dbReference type="Proteomes" id="UP001436297">
    <property type="component" value="Chromosome"/>
</dbReference>
<evidence type="ECO:0000256" key="2">
    <source>
        <dbReference type="ARBA" id="ARBA00005046"/>
    </source>
</evidence>
<dbReference type="Gene3D" id="3.40.980.10">
    <property type="entry name" value="MoaB/Mog-like domain"/>
    <property type="match status" value="1"/>
</dbReference>
<dbReference type="SUPFAM" id="SSF53218">
    <property type="entry name" value="Molybdenum cofactor biosynthesis proteins"/>
    <property type="match status" value="1"/>
</dbReference>
<dbReference type="CDD" id="cd00886">
    <property type="entry name" value="MogA_MoaB"/>
    <property type="match status" value="1"/>
</dbReference>
<dbReference type="InterPro" id="IPR001453">
    <property type="entry name" value="MoaB/Mog_dom"/>
</dbReference>
<comment type="similarity">
    <text evidence="3 6">Belongs to the MoaB/Mog family.</text>
</comment>
<dbReference type="PANTHER" id="PTHR43232">
    <property type="entry name" value="MOLYBDENUM COFACTOR BIOSYNTHESIS PROTEIN B"/>
    <property type="match status" value="1"/>
</dbReference>
<proteinExistence type="inferred from homology"/>
<dbReference type="PANTHER" id="PTHR43232:SF2">
    <property type="entry name" value="MOLYBDENUM COFACTOR BIOSYNTHESIS PROTEIN B"/>
    <property type="match status" value="1"/>
</dbReference>
<evidence type="ECO:0000256" key="5">
    <source>
        <dbReference type="ARBA" id="ARBA00023150"/>
    </source>
</evidence>
<evidence type="ECO:0000256" key="4">
    <source>
        <dbReference type="ARBA" id="ARBA00015262"/>
    </source>
</evidence>
<feature type="domain" description="MoaB/Mog" evidence="7">
    <location>
        <begin position="14"/>
        <end position="161"/>
    </location>
</feature>
<evidence type="ECO:0000256" key="6">
    <source>
        <dbReference type="PIRNR" id="PIRNR006443"/>
    </source>
</evidence>
<comment type="pathway">
    <text evidence="2 6">Cofactor biosynthesis; molybdopterin biosynthesis.</text>
</comment>
<evidence type="ECO:0000256" key="3">
    <source>
        <dbReference type="ARBA" id="ARBA00006112"/>
    </source>
</evidence>
<dbReference type="SMART" id="SM00852">
    <property type="entry name" value="MoCF_biosynth"/>
    <property type="match status" value="1"/>
</dbReference>
<keyword evidence="9" id="KW-1185">Reference proteome</keyword>
<name>A0ABZ3EDN8_9STAP</name>
<reference evidence="8 9" key="1">
    <citation type="journal article" date="2024" name="Pathogens">
        <title>Staphylococcus hsinchuensis sp. nov., Isolated from Soymilk.</title>
        <authorList>
            <person name="Wang Y.T."/>
            <person name="Lin Y.C."/>
            <person name="Hsieh Y.H."/>
            <person name="Lin Y.T."/>
            <person name="Hamada M."/>
            <person name="Chen C.C."/>
            <person name="Liou J.S."/>
            <person name="Lee A.Y."/>
            <person name="Zhang W.L."/>
            <person name="Chen Y.T."/>
            <person name="Huang C.H."/>
        </authorList>
    </citation>
    <scope>NUCLEOTIDE SEQUENCE [LARGE SCALE GENOMIC DNA]</scope>
    <source>
        <strain evidence="8 9">H164</strain>
    </source>
</reference>
<evidence type="ECO:0000256" key="1">
    <source>
        <dbReference type="ARBA" id="ARBA00003487"/>
    </source>
</evidence>
<dbReference type="PIRSF" id="PIRSF006443">
    <property type="entry name" value="MoaB"/>
    <property type="match status" value="1"/>
</dbReference>
<dbReference type="InterPro" id="IPR036425">
    <property type="entry name" value="MoaB/Mog-like_dom_sf"/>
</dbReference>
<dbReference type="InterPro" id="IPR008284">
    <property type="entry name" value="MoCF_biosynth_CS"/>
</dbReference>
<sequence>MHHNETLKRNIKCAVLTISDTRDVNTDKGGQLIQNLLSESDMTVDSEIHYVIVKDEIDAIQQQLQEWLAQDVDVIITTGGTGIAERDVTIEAIEPYLTKEIEGFGELFRYLSYVEDVGSRAMLSRAIGGTIKDKLIFCLPGSTGAIKLAMNRLIIPEVNHLISEIRK</sequence>
<comment type="function">
    <text evidence="1 6">May be involved in the biosynthesis of molybdopterin.</text>
</comment>
<dbReference type="PROSITE" id="PS01078">
    <property type="entry name" value="MOCF_BIOSYNTHESIS_1"/>
    <property type="match status" value="1"/>
</dbReference>
<dbReference type="RefSeq" id="WP_251517941.1">
    <property type="nucleotide sequence ID" value="NZ_CP128355.1"/>
</dbReference>
<keyword evidence="5 6" id="KW-0501">Molybdenum cofactor biosynthesis</keyword>
<dbReference type="EMBL" id="CP128355">
    <property type="protein sequence ID" value="XAF70718.1"/>
    <property type="molecule type" value="Genomic_DNA"/>
</dbReference>
<dbReference type="Pfam" id="PF00994">
    <property type="entry name" value="MoCF_biosynth"/>
    <property type="match status" value="1"/>
</dbReference>